<name>A0ABV7BYW1_9PROT</name>
<keyword evidence="2" id="KW-1185">Reference proteome</keyword>
<protein>
    <submittedName>
        <fullName evidence="1">Uncharacterized protein</fullName>
    </submittedName>
</protein>
<gene>
    <name evidence="1" type="ORF">ACFOD3_23610</name>
</gene>
<reference evidence="2" key="1">
    <citation type="journal article" date="2019" name="Int. J. Syst. Evol. Microbiol.">
        <title>The Global Catalogue of Microorganisms (GCM) 10K type strain sequencing project: providing services to taxonomists for standard genome sequencing and annotation.</title>
        <authorList>
            <consortium name="The Broad Institute Genomics Platform"/>
            <consortium name="The Broad Institute Genome Sequencing Center for Infectious Disease"/>
            <person name="Wu L."/>
            <person name="Ma J."/>
        </authorList>
    </citation>
    <scope>NUCLEOTIDE SEQUENCE [LARGE SCALE GENOMIC DNA]</scope>
    <source>
        <strain evidence="2">CGMCC 1.16855</strain>
    </source>
</reference>
<dbReference type="EMBL" id="JBHRSB010000008">
    <property type="protein sequence ID" value="MFC3002906.1"/>
    <property type="molecule type" value="Genomic_DNA"/>
</dbReference>
<dbReference type="RefSeq" id="WP_216839153.1">
    <property type="nucleotide sequence ID" value="NZ_JAFNJS010000008.1"/>
</dbReference>
<dbReference type="Pfam" id="PF05354">
    <property type="entry name" value="Phage_attach"/>
    <property type="match status" value="1"/>
</dbReference>
<evidence type="ECO:0000313" key="1">
    <source>
        <dbReference type="EMBL" id="MFC3002906.1"/>
    </source>
</evidence>
<accession>A0ABV7BYW1</accession>
<organism evidence="1 2">
    <name type="scientific">Falsiroseomonas tokyonensis</name>
    <dbReference type="NCBI Taxonomy" id="430521"/>
    <lineage>
        <taxon>Bacteria</taxon>
        <taxon>Pseudomonadati</taxon>
        <taxon>Pseudomonadota</taxon>
        <taxon>Alphaproteobacteria</taxon>
        <taxon>Acetobacterales</taxon>
        <taxon>Roseomonadaceae</taxon>
        <taxon>Falsiroseomonas</taxon>
    </lineage>
</organism>
<dbReference type="Proteomes" id="UP001595420">
    <property type="component" value="Unassembled WGS sequence"/>
</dbReference>
<dbReference type="InterPro" id="IPR008018">
    <property type="entry name" value="Phage_tail_attach_FII"/>
</dbReference>
<proteinExistence type="predicted"/>
<comment type="caution">
    <text evidence="1">The sequence shown here is derived from an EMBL/GenBank/DDBJ whole genome shotgun (WGS) entry which is preliminary data.</text>
</comment>
<sequence length="111" mass="11845">MGNVFDEAAAALVDDENLGIDAVWMSHSGGPSRTIRVVSSRVTADAFGPAPAQGERARCWMTATALPGSPERGDLLAFRERNDIAPPGDYRIERVEGESPLDGYTVTLVKA</sequence>
<evidence type="ECO:0000313" key="2">
    <source>
        <dbReference type="Proteomes" id="UP001595420"/>
    </source>
</evidence>